<keyword evidence="1" id="KW-1133">Transmembrane helix</keyword>
<feature type="transmembrane region" description="Helical" evidence="1">
    <location>
        <begin position="198"/>
        <end position="225"/>
    </location>
</feature>
<feature type="transmembrane region" description="Helical" evidence="1">
    <location>
        <begin position="363"/>
        <end position="381"/>
    </location>
</feature>
<evidence type="ECO:0000313" key="2">
    <source>
        <dbReference type="EMBL" id="HIU92037.1"/>
    </source>
</evidence>
<sequence length="562" mass="64833">MNKNCTNCKTNVAGLQESGAIDTIKFMESENFLKKEYKSLLLILVLFLINLVLFNHKMINVHTDFGREVFFAKLVSQNAVLYKDMFNTFLCPFSYLFNGLILKFLPVHLNTFYFAGAINALVILYGSYFVARKFLSRTISTVLTVFIMYYCCFYAGLMNFLMPYSYAVVYGLSACIISIFLFLNYLNENKKSYLYASFFFAGAGASTKYEYILYAVMLAVFFAFLKKESLKTYVRALSCIFIIPLICLAALMLQGLGYGDLKNFCDIFSSFVHQPYLKKVYEATFYFNTIGLVHLVRCLAISGIIFFFFRKAAAATMIIAMLCVLFSLSAINYFAYDFWCFLPVVTLLMAVVKFKQIIKDTDILFITISAIVISCKSFWMLSTNFYGRYFLPLLIIAFIVVAQKYYVEDQKLFEKSMCFLLIFLCFAAIRLNIALLLMKNTPIITNRGTIYEQKQTAQEINSLIEFIQQHTKEQDRIVVLGNAPLLNFLTQRNSVNFYNHFDEAIYTAYGENRISQAYKTDKPEFFIITESFCGGYGKFVCDEIKKTYRIKRSDSVLIFEKI</sequence>
<name>A0A9D1SRG8_9CLOT</name>
<feature type="transmembrane region" description="Helical" evidence="1">
    <location>
        <begin position="285"/>
        <end position="307"/>
    </location>
</feature>
<feature type="transmembrane region" description="Helical" evidence="1">
    <location>
        <begin position="85"/>
        <end position="105"/>
    </location>
</feature>
<feature type="transmembrane region" description="Helical" evidence="1">
    <location>
        <begin position="387"/>
        <end position="407"/>
    </location>
</feature>
<feature type="transmembrane region" description="Helical" evidence="1">
    <location>
        <begin position="312"/>
        <end position="328"/>
    </location>
</feature>
<gene>
    <name evidence="2" type="ORF">IAD26_02760</name>
</gene>
<feature type="transmembrane region" description="Helical" evidence="1">
    <location>
        <begin position="137"/>
        <end position="157"/>
    </location>
</feature>
<reference evidence="2" key="2">
    <citation type="journal article" date="2021" name="PeerJ">
        <title>Extensive microbial diversity within the chicken gut microbiome revealed by metagenomics and culture.</title>
        <authorList>
            <person name="Gilroy R."/>
            <person name="Ravi A."/>
            <person name="Getino M."/>
            <person name="Pursley I."/>
            <person name="Horton D.L."/>
            <person name="Alikhan N.F."/>
            <person name="Baker D."/>
            <person name="Gharbi K."/>
            <person name="Hall N."/>
            <person name="Watson M."/>
            <person name="Adriaenssens E.M."/>
            <person name="Foster-Nyarko E."/>
            <person name="Jarju S."/>
            <person name="Secka A."/>
            <person name="Antonio M."/>
            <person name="Oren A."/>
            <person name="Chaudhuri R.R."/>
            <person name="La Ragione R."/>
            <person name="Hildebrand F."/>
            <person name="Pallen M.J."/>
        </authorList>
    </citation>
    <scope>NUCLEOTIDE SEQUENCE</scope>
    <source>
        <strain evidence="2">CHK154-7741</strain>
    </source>
</reference>
<evidence type="ECO:0000313" key="3">
    <source>
        <dbReference type="Proteomes" id="UP000886748"/>
    </source>
</evidence>
<feature type="transmembrane region" description="Helical" evidence="1">
    <location>
        <begin position="164"/>
        <end position="186"/>
    </location>
</feature>
<feature type="transmembrane region" description="Helical" evidence="1">
    <location>
        <begin position="232"/>
        <end position="253"/>
    </location>
</feature>
<reference evidence="2" key="1">
    <citation type="submission" date="2020-10" db="EMBL/GenBank/DDBJ databases">
        <authorList>
            <person name="Gilroy R."/>
        </authorList>
    </citation>
    <scope>NUCLEOTIDE SEQUENCE</scope>
    <source>
        <strain evidence="2">CHK154-7741</strain>
    </source>
</reference>
<organism evidence="2 3">
    <name type="scientific">Candidatus Limenecus avicola</name>
    <dbReference type="NCBI Taxonomy" id="2840847"/>
    <lineage>
        <taxon>Bacteria</taxon>
        <taxon>Bacillati</taxon>
        <taxon>Bacillota</taxon>
        <taxon>Clostridia</taxon>
        <taxon>Eubacteriales</taxon>
        <taxon>Clostridiaceae</taxon>
        <taxon>Clostridiaceae incertae sedis</taxon>
        <taxon>Candidatus Limenecus</taxon>
    </lineage>
</organism>
<proteinExistence type="predicted"/>
<dbReference type="AlphaFoldDB" id="A0A9D1SRG8"/>
<dbReference type="Proteomes" id="UP000886748">
    <property type="component" value="Unassembled WGS sequence"/>
</dbReference>
<evidence type="ECO:0000256" key="1">
    <source>
        <dbReference type="SAM" id="Phobius"/>
    </source>
</evidence>
<comment type="caution">
    <text evidence="2">The sequence shown here is derived from an EMBL/GenBank/DDBJ whole genome shotgun (WGS) entry which is preliminary data.</text>
</comment>
<dbReference type="EMBL" id="DVOD01000019">
    <property type="protein sequence ID" value="HIU92037.1"/>
    <property type="molecule type" value="Genomic_DNA"/>
</dbReference>
<keyword evidence="1" id="KW-0472">Membrane</keyword>
<feature type="transmembrane region" description="Helical" evidence="1">
    <location>
        <begin position="112"/>
        <end position="131"/>
    </location>
</feature>
<accession>A0A9D1SRG8</accession>
<keyword evidence="1" id="KW-0812">Transmembrane</keyword>
<feature type="transmembrane region" description="Helical" evidence="1">
    <location>
        <begin position="419"/>
        <end position="438"/>
    </location>
</feature>
<feature type="transmembrane region" description="Helical" evidence="1">
    <location>
        <begin position="37"/>
        <end position="54"/>
    </location>
</feature>
<protein>
    <submittedName>
        <fullName evidence="2">Uncharacterized protein</fullName>
    </submittedName>
</protein>